<comment type="caution">
    <text evidence="2">The sequence shown here is derived from an EMBL/GenBank/DDBJ whole genome shotgun (WGS) entry which is preliminary data.</text>
</comment>
<evidence type="ECO:0008006" key="4">
    <source>
        <dbReference type="Google" id="ProtNLM"/>
    </source>
</evidence>
<feature type="compositionally biased region" description="Polar residues" evidence="1">
    <location>
        <begin position="271"/>
        <end position="288"/>
    </location>
</feature>
<evidence type="ECO:0000313" key="3">
    <source>
        <dbReference type="Proteomes" id="UP000775213"/>
    </source>
</evidence>
<reference evidence="2 3" key="1">
    <citation type="journal article" date="2021" name="Hortic Res">
        <title>Chromosome-scale assembly of the Dendrobium chrysotoxum genome enhances the understanding of orchid evolution.</title>
        <authorList>
            <person name="Zhang Y."/>
            <person name="Zhang G.Q."/>
            <person name="Zhang D."/>
            <person name="Liu X.D."/>
            <person name="Xu X.Y."/>
            <person name="Sun W.H."/>
            <person name="Yu X."/>
            <person name="Zhu X."/>
            <person name="Wang Z.W."/>
            <person name="Zhao X."/>
            <person name="Zhong W.Y."/>
            <person name="Chen H."/>
            <person name="Yin W.L."/>
            <person name="Huang T."/>
            <person name="Niu S.C."/>
            <person name="Liu Z.J."/>
        </authorList>
    </citation>
    <scope>NUCLEOTIDE SEQUENCE [LARGE SCALE GENOMIC DNA]</scope>
    <source>
        <strain evidence="2">Lindl</strain>
    </source>
</reference>
<organism evidence="2 3">
    <name type="scientific">Dendrobium chrysotoxum</name>
    <name type="common">Orchid</name>
    <dbReference type="NCBI Taxonomy" id="161865"/>
    <lineage>
        <taxon>Eukaryota</taxon>
        <taxon>Viridiplantae</taxon>
        <taxon>Streptophyta</taxon>
        <taxon>Embryophyta</taxon>
        <taxon>Tracheophyta</taxon>
        <taxon>Spermatophyta</taxon>
        <taxon>Magnoliopsida</taxon>
        <taxon>Liliopsida</taxon>
        <taxon>Asparagales</taxon>
        <taxon>Orchidaceae</taxon>
        <taxon>Epidendroideae</taxon>
        <taxon>Malaxideae</taxon>
        <taxon>Dendrobiinae</taxon>
        <taxon>Dendrobium</taxon>
    </lineage>
</organism>
<name>A0AAV7H7Z0_DENCH</name>
<protein>
    <recommendedName>
        <fullName evidence="4">Reverse transcriptase domain-containing protein</fullName>
    </recommendedName>
</protein>
<dbReference type="Proteomes" id="UP000775213">
    <property type="component" value="Unassembled WGS sequence"/>
</dbReference>
<evidence type="ECO:0000256" key="1">
    <source>
        <dbReference type="SAM" id="MobiDB-lite"/>
    </source>
</evidence>
<gene>
    <name evidence="2" type="ORF">IEQ34_005374</name>
</gene>
<feature type="region of interest" description="Disordered" evidence="1">
    <location>
        <begin position="271"/>
        <end position="294"/>
    </location>
</feature>
<evidence type="ECO:0000313" key="2">
    <source>
        <dbReference type="EMBL" id="KAH0465271.1"/>
    </source>
</evidence>
<dbReference type="EMBL" id="JAGFBR010000006">
    <property type="protein sequence ID" value="KAH0465271.1"/>
    <property type="molecule type" value="Genomic_DNA"/>
</dbReference>
<proteinExistence type="predicted"/>
<sequence>MFYGILATGNFRRLYRRILSWHIKTQRLSTIENYVENITVPFSPENPSVEMLFPLLLPYYFITTFPRLRRPSLLTTVALAESHRCRDRPTNHCLRTALPTLATSFAVKIEDVLWCMLFADDIIHVDTTREGVEVLDLLQWNIRLERVALDDLVIQNDSLPMTRNMTQWRKRGCLDLRRNLFLPAPIEPEDFKNSSNKRISEIRIYYEKAKFYVYGGFHFCEIWFCILGRLAGPLEIGSEMSIYVIRKFDNTLSCMNIFHIKGNSDLTLSNKEHNSTNSSGDYEQSISRGGTLLL</sequence>
<dbReference type="AlphaFoldDB" id="A0AAV7H7Z0"/>
<keyword evidence="3" id="KW-1185">Reference proteome</keyword>
<accession>A0AAV7H7Z0</accession>